<accession>A0ACD0P438</accession>
<gene>
    <name evidence="1" type="ORF">IE53DRAFT_366807</name>
</gene>
<protein>
    <submittedName>
        <fullName evidence="1">Uncharacterized protein</fullName>
    </submittedName>
</protein>
<dbReference type="EMBL" id="KZ819752">
    <property type="protein sequence ID" value="PWN52898.1"/>
    <property type="molecule type" value="Genomic_DNA"/>
</dbReference>
<evidence type="ECO:0000313" key="2">
    <source>
        <dbReference type="Proteomes" id="UP000245626"/>
    </source>
</evidence>
<name>A0ACD0P438_9BASI</name>
<keyword evidence="2" id="KW-1185">Reference proteome</keyword>
<reference evidence="1 2" key="1">
    <citation type="journal article" date="2018" name="Mol. Biol. Evol.">
        <title>Broad Genomic Sampling Reveals a Smut Pathogenic Ancestry of the Fungal Clade Ustilaginomycotina.</title>
        <authorList>
            <person name="Kijpornyongpan T."/>
            <person name="Mondo S.J."/>
            <person name="Barry K."/>
            <person name="Sandor L."/>
            <person name="Lee J."/>
            <person name="Lipzen A."/>
            <person name="Pangilinan J."/>
            <person name="LaButti K."/>
            <person name="Hainaut M."/>
            <person name="Henrissat B."/>
            <person name="Grigoriev I.V."/>
            <person name="Spatafora J.W."/>
            <person name="Aime M.C."/>
        </authorList>
    </citation>
    <scope>NUCLEOTIDE SEQUENCE [LARGE SCALE GENOMIC DNA]</scope>
    <source>
        <strain evidence="1 2">SA 807</strain>
    </source>
</reference>
<evidence type="ECO:0000313" key="1">
    <source>
        <dbReference type="EMBL" id="PWN52898.1"/>
    </source>
</evidence>
<proteinExistence type="predicted"/>
<organism evidence="1 2">
    <name type="scientific">Violaceomyces palustris</name>
    <dbReference type="NCBI Taxonomy" id="1673888"/>
    <lineage>
        <taxon>Eukaryota</taxon>
        <taxon>Fungi</taxon>
        <taxon>Dikarya</taxon>
        <taxon>Basidiomycota</taxon>
        <taxon>Ustilaginomycotina</taxon>
        <taxon>Ustilaginomycetes</taxon>
        <taxon>Violaceomycetales</taxon>
        <taxon>Violaceomycetaceae</taxon>
        <taxon>Violaceomyces</taxon>
    </lineage>
</organism>
<dbReference type="Proteomes" id="UP000245626">
    <property type="component" value="Unassembled WGS sequence"/>
</dbReference>
<sequence length="1063" mass="112874">MAVSLALNWSPPPSSPLFEDRAVASDNKQSAESEVSAVANTQVNAHNTPSSWTPERGSSSETITRTTVAPEPSSSRSPPPQSQLEKPPNQQSSIRSSGATQHHPQTSRGNNMFGSQFQHPQPFGQSTPGYYPQVPPQQNQYAWAQYQQMLQAQAQHFYSQAGAQTDPSINVEGRRRTSSVPQRPPHLTYNDTFRQQQAYPGASFGNAPQVPPVPQMRAYTNPPASVNGYAGPQIGPMQPQGSISASSSTSSAGGFHPYRRTQRGGSDVGASNNSVQFGQGIPPQGQMPPLSLPGVPRARTDSANSVGSARESSPVLSPERRKGNSSPVTGPSSYSASSGSVRNQQAVGSQAGLSHLRSGPPRSSSQSSFSSEVSIKTASRSEATARSDGSAHHSRSDSSSSLSGKQVSSAGTSRMAPAGIAKKPSPLSQQRAQDDDDSGAVYGGSDDEDGRSTPTPGLKGDKAKKTGLSGKLRKALSFSNMSEAQSGDSSRTPSNGVYARAPTPGVGRGDYHVGGGHPNSSGDTNGSTGSTRSTSPPRTPENGANPLPHSSAASISSRRSTRPPLSSSNEAQGKRSIFNRKFNSSTDNISISSTVSSASVMLRKVGNLGKIARRHSLMGLTNMFNKDKEREGQHGHGTPSDDTSVGAQSKGKKGKGSKKGSPATASITHATVELESGQRAENGMTPAASYVRQHQIQMQQQAEMEARAARERAEAEARAKAKAKTAEDATEHRQKMIEKEKERLKNKRGWRKKLGVGNSSGSLTSDAPTGLETTYIDPNEDEQVSPYYQASEASIVSANPPQIGIAYEEGFDASFDNDELLPPHMPVAGAEDSGDEFETDSLRHWGEGIERSRASAAQCKQPKSILKNSSSFDFEKPFAGRVRANSYDAPPPSGSSSASGLPLMSQMSNITAGTDRMDGVHRSESPQPSIKAGSRSGDDTPSARTPRSASPAPGVHGGGVLGHHPNSSMPTLSLMMDPSSETHSVPQRSVTGPTQPKKKLIFADEHIYHSTWPAHVYDRRGELATCNRLTPMLAQRIKEELNTYKMEEMAVAASSRIYTHFFV</sequence>